<evidence type="ECO:0000259" key="1">
    <source>
        <dbReference type="Pfam" id="PF00561"/>
    </source>
</evidence>
<dbReference type="RefSeq" id="WP_142258395.1">
    <property type="nucleotide sequence ID" value="NZ_BMPV01000006.1"/>
</dbReference>
<dbReference type="PRINTS" id="PR00412">
    <property type="entry name" value="EPOXHYDRLASE"/>
</dbReference>
<dbReference type="InterPro" id="IPR000639">
    <property type="entry name" value="Epox_hydrolase-like"/>
</dbReference>
<keyword evidence="3" id="KW-1185">Reference proteome</keyword>
<protein>
    <submittedName>
        <fullName evidence="2">Pimeloyl-ACP methyl ester carboxylesterase</fullName>
    </submittedName>
</protein>
<dbReference type="Proteomes" id="UP000319213">
    <property type="component" value="Unassembled WGS sequence"/>
</dbReference>
<dbReference type="PRINTS" id="PR00111">
    <property type="entry name" value="ABHYDROLASE"/>
</dbReference>
<comment type="caution">
    <text evidence="2">The sequence shown here is derived from an EMBL/GenBank/DDBJ whole genome shotgun (WGS) entry which is preliminary data.</text>
</comment>
<dbReference type="InterPro" id="IPR000073">
    <property type="entry name" value="AB_hydrolase_1"/>
</dbReference>
<evidence type="ECO:0000313" key="3">
    <source>
        <dbReference type="Proteomes" id="UP000319213"/>
    </source>
</evidence>
<accession>A0A543IUD9</accession>
<organism evidence="2 3">
    <name type="scientific">Thermopolyspora flexuosa</name>
    <dbReference type="NCBI Taxonomy" id="103836"/>
    <lineage>
        <taxon>Bacteria</taxon>
        <taxon>Bacillati</taxon>
        <taxon>Actinomycetota</taxon>
        <taxon>Actinomycetes</taxon>
        <taxon>Streptosporangiales</taxon>
        <taxon>Streptosporangiaceae</taxon>
        <taxon>Thermopolyspora</taxon>
    </lineage>
</organism>
<dbReference type="PANTHER" id="PTHR43798">
    <property type="entry name" value="MONOACYLGLYCEROL LIPASE"/>
    <property type="match status" value="1"/>
</dbReference>
<gene>
    <name evidence="2" type="ORF">FHX40_0855</name>
</gene>
<sequence>MTAFDHPEDLILPGGPVRLYRAGPAIGPPVVLLHGAMYDQAPLLWRHVMPLLAADRDVIAVDLPRHGGSRPWTGVLDQARLEQVLEAVLDHAGAERAHLVGLSMGGGLALGYALNRPGRVAGLVVCAPGGIDDVRPWQFLTWLCLRTPGLLRWSAVWLAAYPGLLRASLARSLAAGERTPGFAELVRIAEAEAQGKRRHRERAVDDWQITAYGPRRMRLNFLPRLPGLAVPSLWLWGRRDTLVGERAMRRAVAAAPGARLEIIEDAGHVAPLDRPEEFAGLVKDFLDGVDARRTG</sequence>
<feature type="domain" description="AB hydrolase-1" evidence="1">
    <location>
        <begin position="28"/>
        <end position="275"/>
    </location>
</feature>
<reference evidence="2 3" key="1">
    <citation type="submission" date="2019-06" db="EMBL/GenBank/DDBJ databases">
        <title>Sequencing the genomes of 1000 actinobacteria strains.</title>
        <authorList>
            <person name="Klenk H.-P."/>
        </authorList>
    </citation>
    <scope>NUCLEOTIDE SEQUENCE [LARGE SCALE GENOMIC DNA]</scope>
    <source>
        <strain evidence="2 3">DSM 43186</strain>
    </source>
</reference>
<name>A0A543IUD9_9ACTN</name>
<dbReference type="SUPFAM" id="SSF53474">
    <property type="entry name" value="alpha/beta-Hydrolases"/>
    <property type="match status" value="1"/>
</dbReference>
<dbReference type="GO" id="GO:0003824">
    <property type="term" value="F:catalytic activity"/>
    <property type="evidence" value="ECO:0007669"/>
    <property type="project" value="InterPro"/>
</dbReference>
<dbReference type="OrthoDB" id="4481859at2"/>
<proteinExistence type="predicted"/>
<dbReference type="EMBL" id="VFPQ01000001">
    <property type="protein sequence ID" value="TQM74190.1"/>
    <property type="molecule type" value="Genomic_DNA"/>
</dbReference>
<dbReference type="InterPro" id="IPR029058">
    <property type="entry name" value="AB_hydrolase_fold"/>
</dbReference>
<evidence type="ECO:0000313" key="2">
    <source>
        <dbReference type="EMBL" id="TQM74190.1"/>
    </source>
</evidence>
<dbReference type="Gene3D" id="3.40.50.1820">
    <property type="entry name" value="alpha/beta hydrolase"/>
    <property type="match status" value="1"/>
</dbReference>
<dbReference type="AlphaFoldDB" id="A0A543IUD9"/>
<dbReference type="InterPro" id="IPR050266">
    <property type="entry name" value="AB_hydrolase_sf"/>
</dbReference>
<dbReference type="Pfam" id="PF00561">
    <property type="entry name" value="Abhydrolase_1"/>
    <property type="match status" value="1"/>
</dbReference>